<evidence type="ECO:0000313" key="1">
    <source>
        <dbReference type="EMBL" id="OBV40679.1"/>
    </source>
</evidence>
<dbReference type="Proteomes" id="UP000092713">
    <property type="component" value="Unassembled WGS sequence"/>
</dbReference>
<organism evidence="1 2">
    <name type="scientific">Janthinobacterium psychrotolerans</name>
    <dbReference type="NCBI Taxonomy" id="1747903"/>
    <lineage>
        <taxon>Bacteria</taxon>
        <taxon>Pseudomonadati</taxon>
        <taxon>Pseudomonadota</taxon>
        <taxon>Betaproteobacteria</taxon>
        <taxon>Burkholderiales</taxon>
        <taxon>Oxalobacteraceae</taxon>
        <taxon>Janthinobacterium</taxon>
    </lineage>
</organism>
<proteinExistence type="predicted"/>
<dbReference type="RefSeq" id="WP_281218419.1">
    <property type="nucleotide sequence ID" value="NZ_LOCQ01000045.1"/>
</dbReference>
<dbReference type="EMBL" id="LOCQ01000045">
    <property type="protein sequence ID" value="OBV40679.1"/>
    <property type="molecule type" value="Genomic_DNA"/>
</dbReference>
<gene>
    <name evidence="1" type="ORF">ASR47_101871</name>
</gene>
<reference evidence="1 2" key="1">
    <citation type="submission" date="2016-04" db="EMBL/GenBank/DDBJ databases">
        <title>Draft genome sequence of Janthinobacterium psychrotolerans sp. nov., isolated from freshwater sediments in Denmark.</title>
        <authorList>
            <person name="Gong X."/>
            <person name="Skrivergaard S."/>
            <person name="Korsgaard B.S."/>
            <person name="Schreiber L."/>
            <person name="Marshall I.P."/>
            <person name="Finster K."/>
            <person name="Schramm A."/>
        </authorList>
    </citation>
    <scope>NUCLEOTIDE SEQUENCE [LARGE SCALE GENOMIC DNA]</scope>
    <source>
        <strain evidence="1 2">S3-2</strain>
    </source>
</reference>
<protein>
    <submittedName>
        <fullName evidence="1">Uncharacterized protein</fullName>
    </submittedName>
</protein>
<dbReference type="STRING" id="1747903.ASR47_101871"/>
<keyword evidence="2" id="KW-1185">Reference proteome</keyword>
<evidence type="ECO:0000313" key="2">
    <source>
        <dbReference type="Proteomes" id="UP000092713"/>
    </source>
</evidence>
<name>A0A1A7C6L6_9BURK</name>
<accession>A0A1A7C6L6</accession>
<dbReference type="AlphaFoldDB" id="A0A1A7C6L6"/>
<comment type="caution">
    <text evidence="1">The sequence shown here is derived from an EMBL/GenBank/DDBJ whole genome shotgun (WGS) entry which is preliminary data.</text>
</comment>
<sequence length="42" mass="4516">MAYPAMTVITMALVTVLGCVLPQEVLMTPKTPGMVLQRSILP</sequence>